<dbReference type="InterPro" id="IPR020843">
    <property type="entry name" value="ER"/>
</dbReference>
<name>A0A1I5DFR7_9MICO</name>
<dbReference type="PROSITE" id="PS01162">
    <property type="entry name" value="QOR_ZETA_CRYSTAL"/>
    <property type="match status" value="1"/>
</dbReference>
<gene>
    <name evidence="2" type="ORF">SAMN05216219_2888</name>
</gene>
<evidence type="ECO:0000313" key="2">
    <source>
        <dbReference type="EMBL" id="SFN98078.1"/>
    </source>
</evidence>
<dbReference type="GO" id="GO:0008270">
    <property type="term" value="F:zinc ion binding"/>
    <property type="evidence" value="ECO:0007669"/>
    <property type="project" value="InterPro"/>
</dbReference>
<reference evidence="3" key="1">
    <citation type="submission" date="2016-10" db="EMBL/GenBank/DDBJ databases">
        <authorList>
            <person name="Varghese N."/>
            <person name="Submissions S."/>
        </authorList>
    </citation>
    <scope>NUCLEOTIDE SEQUENCE [LARGE SCALE GENOMIC DNA]</scope>
    <source>
        <strain evidence="3">CGMCC 1.11101</strain>
    </source>
</reference>
<dbReference type="SUPFAM" id="SSF50129">
    <property type="entry name" value="GroES-like"/>
    <property type="match status" value="1"/>
</dbReference>
<sequence>MKAVVYDRYGLSDMLRVEEVSVPVPGANQVLVEVAATSVNLSDWESLMGKPAYARIGGLRTPARPVLGSDIAGRIAAVGSGVTRFRVGDEVYGDNLRLMGGFAEFAVAAEASLVRKPAQLSFVEASTLPQSGAIAVQGTAIARPGQRVLINGAGGGAGAFAIQLASLAGAHVTGVDNAGKLAFMRDVGADEVLDYRKEDFTRQEPFDLVLDLVAYRSVFAYRRALARGGRYLCVGGTVRALLRVATVGAAAAALTGRRLGILVAREGPEYFGPVAERCIAGEVRIHIDRTFSIDEVPQALATVGEGRALGKVVVTPQAAGGASDAPGPAQ</sequence>
<dbReference type="OrthoDB" id="3175656at2"/>
<dbReference type="SUPFAM" id="SSF51735">
    <property type="entry name" value="NAD(P)-binding Rossmann-fold domains"/>
    <property type="match status" value="1"/>
</dbReference>
<dbReference type="InterPro" id="IPR013154">
    <property type="entry name" value="ADH-like_N"/>
</dbReference>
<dbReference type="CDD" id="cd08267">
    <property type="entry name" value="MDR1"/>
    <property type="match status" value="1"/>
</dbReference>
<organism evidence="2 3">
    <name type="scientific">Mycetocola miduiensis</name>
    <dbReference type="NCBI Taxonomy" id="995034"/>
    <lineage>
        <taxon>Bacteria</taxon>
        <taxon>Bacillati</taxon>
        <taxon>Actinomycetota</taxon>
        <taxon>Actinomycetes</taxon>
        <taxon>Micrococcales</taxon>
        <taxon>Microbacteriaceae</taxon>
        <taxon>Mycetocola</taxon>
    </lineage>
</organism>
<dbReference type="InterPro" id="IPR036291">
    <property type="entry name" value="NAD(P)-bd_dom_sf"/>
</dbReference>
<feature type="domain" description="Enoyl reductase (ER)" evidence="1">
    <location>
        <begin position="10"/>
        <end position="314"/>
    </location>
</feature>
<protein>
    <submittedName>
        <fullName evidence="2">NADPH:quinone reductase</fullName>
    </submittedName>
</protein>
<evidence type="ECO:0000313" key="3">
    <source>
        <dbReference type="Proteomes" id="UP000198867"/>
    </source>
</evidence>
<dbReference type="InterPro" id="IPR052733">
    <property type="entry name" value="Chloroplast_QOR"/>
</dbReference>
<accession>A0A1I5DFR7</accession>
<evidence type="ECO:0000259" key="1">
    <source>
        <dbReference type="SMART" id="SM00829"/>
    </source>
</evidence>
<dbReference type="AlphaFoldDB" id="A0A1I5DFR7"/>
<dbReference type="Gene3D" id="3.90.180.10">
    <property type="entry name" value="Medium-chain alcohol dehydrogenases, catalytic domain"/>
    <property type="match status" value="1"/>
</dbReference>
<dbReference type="PANTHER" id="PTHR44013:SF1">
    <property type="entry name" value="ZINC-TYPE ALCOHOL DEHYDROGENASE-LIKE PROTEIN C16A3.02C"/>
    <property type="match status" value="1"/>
</dbReference>
<dbReference type="GO" id="GO:0016491">
    <property type="term" value="F:oxidoreductase activity"/>
    <property type="evidence" value="ECO:0007669"/>
    <property type="project" value="InterPro"/>
</dbReference>
<dbReference type="InterPro" id="IPR011032">
    <property type="entry name" value="GroES-like_sf"/>
</dbReference>
<keyword evidence="3" id="KW-1185">Reference proteome</keyword>
<dbReference type="PANTHER" id="PTHR44013">
    <property type="entry name" value="ZINC-TYPE ALCOHOL DEHYDROGENASE-LIKE PROTEIN C16A3.02C"/>
    <property type="match status" value="1"/>
</dbReference>
<proteinExistence type="predicted"/>
<dbReference type="STRING" id="995034.SAMN05216219_2888"/>
<dbReference type="Pfam" id="PF13602">
    <property type="entry name" value="ADH_zinc_N_2"/>
    <property type="match status" value="1"/>
</dbReference>
<dbReference type="RefSeq" id="WP_090712670.1">
    <property type="nucleotide sequence ID" value="NZ_FOVM01000009.1"/>
</dbReference>
<dbReference type="Gene3D" id="3.40.50.720">
    <property type="entry name" value="NAD(P)-binding Rossmann-like Domain"/>
    <property type="match status" value="1"/>
</dbReference>
<dbReference type="Pfam" id="PF08240">
    <property type="entry name" value="ADH_N"/>
    <property type="match status" value="1"/>
</dbReference>
<dbReference type="SMART" id="SM00829">
    <property type="entry name" value="PKS_ER"/>
    <property type="match status" value="1"/>
</dbReference>
<dbReference type="InterPro" id="IPR002364">
    <property type="entry name" value="Quin_OxRdtase/zeta-crystal_CS"/>
</dbReference>
<dbReference type="EMBL" id="FOVM01000009">
    <property type="protein sequence ID" value="SFN98078.1"/>
    <property type="molecule type" value="Genomic_DNA"/>
</dbReference>
<dbReference type="Proteomes" id="UP000198867">
    <property type="component" value="Unassembled WGS sequence"/>
</dbReference>